<feature type="transmembrane region" description="Helical" evidence="1">
    <location>
        <begin position="116"/>
        <end position="145"/>
    </location>
</feature>
<evidence type="ECO:0000313" key="2">
    <source>
        <dbReference type="EMBL" id="BFD46525.1"/>
    </source>
</evidence>
<dbReference type="EMBL" id="AP029170">
    <property type="protein sequence ID" value="BFD46525.1"/>
    <property type="molecule type" value="Genomic_DNA"/>
</dbReference>
<dbReference type="Pfam" id="PF05857">
    <property type="entry name" value="TraX"/>
    <property type="match status" value="1"/>
</dbReference>
<keyword evidence="1" id="KW-1133">Transmembrane helix</keyword>
<dbReference type="InterPro" id="IPR008875">
    <property type="entry name" value="TraX"/>
</dbReference>
<accession>A0AAT9G9N4</accession>
<organism evidence="2">
    <name type="scientific">Candidatus Tisiphia endosymbiont of Sergentomyia squamirostris</name>
    <dbReference type="NCBI Taxonomy" id="3113639"/>
    <lineage>
        <taxon>Bacteria</taxon>
        <taxon>Pseudomonadati</taxon>
        <taxon>Pseudomonadota</taxon>
        <taxon>Alphaproteobacteria</taxon>
        <taxon>Rickettsiales</taxon>
        <taxon>Rickettsiaceae</taxon>
        <taxon>Rickettsieae</taxon>
        <taxon>Candidatus Tisiphia</taxon>
    </lineage>
</organism>
<reference evidence="2" key="1">
    <citation type="submission" date="2024-01" db="EMBL/GenBank/DDBJ databases">
        <title>Sequencing the genomes of a sandfly, Sergentomyia squamirostris, and its two endosymbionts.</title>
        <authorList>
            <person name="Itokawa K."/>
            <person name="Sanjoba C."/>
        </authorList>
    </citation>
    <scope>NUCLEOTIDE SEQUENCE</scope>
    <source>
        <strain evidence="2">RiSSQ</strain>
    </source>
</reference>
<proteinExistence type="predicted"/>
<feature type="transmembrane region" description="Helical" evidence="1">
    <location>
        <begin position="213"/>
        <end position="232"/>
    </location>
</feature>
<keyword evidence="1" id="KW-0472">Membrane</keyword>
<name>A0AAT9G9N4_9RICK</name>
<keyword evidence="1" id="KW-0812">Transmembrane</keyword>
<feature type="transmembrane region" description="Helical" evidence="1">
    <location>
        <begin position="38"/>
        <end position="55"/>
    </location>
</feature>
<sequence length="234" mass="27408">MMKTESNYQDFLKTIAIITMVIDHLGLYFFPEYEIMRVIGRISMPIFCFFVGYNFHKKPKIKILVVGVLLHIFTTILFKQFTTTNILIPIFLGQCYLYCFQNSLNNFFYKGYCHVVFLGTLWFCTWFLVDYGTIGLAIMLLGYIAKHDLGNLRLALAISMILTVLHTIAVFPLSYIYVLIVVIFGVLQYIFMVARNFEQKIAINLRIISHNALYIYAIHLAILQFLFFKFYLQN</sequence>
<dbReference type="AlphaFoldDB" id="A0AAT9G9N4"/>
<gene>
    <name evidence="2" type="ORF">DMENIID0002_11710</name>
</gene>
<evidence type="ECO:0000256" key="1">
    <source>
        <dbReference type="SAM" id="Phobius"/>
    </source>
</evidence>
<protein>
    <submittedName>
        <fullName evidence="2">TraX family protein</fullName>
    </submittedName>
</protein>
<feature type="transmembrane region" description="Helical" evidence="1">
    <location>
        <begin position="152"/>
        <end position="169"/>
    </location>
</feature>
<feature type="transmembrane region" description="Helical" evidence="1">
    <location>
        <begin position="175"/>
        <end position="192"/>
    </location>
</feature>